<reference evidence="3 4" key="1">
    <citation type="submission" date="2022-11" db="EMBL/GenBank/DDBJ databases">
        <title>Study of microbial diversity in lake waters.</title>
        <authorList>
            <person name="Zhang J."/>
        </authorList>
    </citation>
    <scope>NUCLEOTIDE SEQUENCE [LARGE SCALE GENOMIC DNA]</scope>
    <source>
        <strain evidence="3 4">DT12</strain>
    </source>
</reference>
<feature type="transmembrane region" description="Helical" evidence="1">
    <location>
        <begin position="97"/>
        <end position="116"/>
    </location>
</feature>
<feature type="transmembrane region" description="Helical" evidence="1">
    <location>
        <begin position="7"/>
        <end position="26"/>
    </location>
</feature>
<keyword evidence="1" id="KW-1133">Transmembrane helix</keyword>
<evidence type="ECO:0000259" key="2">
    <source>
        <dbReference type="PROSITE" id="PS51832"/>
    </source>
</evidence>
<feature type="transmembrane region" description="Helical" evidence="1">
    <location>
        <begin position="128"/>
        <end position="145"/>
    </location>
</feature>
<organism evidence="3 4">
    <name type="scientific">Tumebacillus lacus</name>
    <dbReference type="NCBI Taxonomy" id="2995335"/>
    <lineage>
        <taxon>Bacteria</taxon>
        <taxon>Bacillati</taxon>
        <taxon>Bacillota</taxon>
        <taxon>Bacilli</taxon>
        <taxon>Bacillales</taxon>
        <taxon>Alicyclobacillaceae</taxon>
        <taxon>Tumebacillus</taxon>
    </lineage>
</organism>
<dbReference type="Proteomes" id="UP001208017">
    <property type="component" value="Unassembled WGS sequence"/>
</dbReference>
<protein>
    <submittedName>
        <fullName evidence="3">HD-GYP domain-containing protein</fullName>
    </submittedName>
</protein>
<dbReference type="InterPro" id="IPR006675">
    <property type="entry name" value="HDIG_dom"/>
</dbReference>
<comment type="caution">
    <text evidence="3">The sequence shown here is derived from an EMBL/GenBank/DDBJ whole genome shotgun (WGS) entry which is preliminary data.</text>
</comment>
<feature type="transmembrane region" description="Helical" evidence="1">
    <location>
        <begin position="32"/>
        <end position="50"/>
    </location>
</feature>
<keyword evidence="4" id="KW-1185">Reference proteome</keyword>
<keyword evidence="1" id="KW-0812">Transmembrane</keyword>
<gene>
    <name evidence="3" type="ORF">OS242_17050</name>
</gene>
<dbReference type="SMART" id="SM00471">
    <property type="entry name" value="HDc"/>
    <property type="match status" value="1"/>
</dbReference>
<dbReference type="PANTHER" id="PTHR43155">
    <property type="entry name" value="CYCLIC DI-GMP PHOSPHODIESTERASE PA4108-RELATED"/>
    <property type="match status" value="1"/>
</dbReference>
<name>A0ABT3X433_9BACL</name>
<dbReference type="Pfam" id="PF13487">
    <property type="entry name" value="HD_5"/>
    <property type="match status" value="1"/>
</dbReference>
<dbReference type="NCBIfam" id="TIGR00277">
    <property type="entry name" value="HDIG"/>
    <property type="match status" value="1"/>
</dbReference>
<dbReference type="Gene3D" id="1.10.3210.10">
    <property type="entry name" value="Hypothetical protein af1432"/>
    <property type="match status" value="1"/>
</dbReference>
<dbReference type="PANTHER" id="PTHR43155:SF2">
    <property type="entry name" value="CYCLIC DI-GMP PHOSPHODIESTERASE PA4108"/>
    <property type="match status" value="1"/>
</dbReference>
<evidence type="ECO:0000313" key="4">
    <source>
        <dbReference type="Proteomes" id="UP001208017"/>
    </source>
</evidence>
<evidence type="ECO:0000256" key="1">
    <source>
        <dbReference type="SAM" id="Phobius"/>
    </source>
</evidence>
<dbReference type="RefSeq" id="WP_267152902.1">
    <property type="nucleotide sequence ID" value="NZ_JAPMLT010000012.1"/>
</dbReference>
<dbReference type="InterPro" id="IPR037522">
    <property type="entry name" value="HD_GYP_dom"/>
</dbReference>
<dbReference type="InterPro" id="IPR003607">
    <property type="entry name" value="HD/PDEase_dom"/>
</dbReference>
<dbReference type="SUPFAM" id="SSF109604">
    <property type="entry name" value="HD-domain/PDEase-like"/>
    <property type="match status" value="1"/>
</dbReference>
<proteinExistence type="predicted"/>
<sequence length="357" mass="41104">MTKHVYKLWSITLLISTSLIGLFQLVFHEYPYFWIVFPSLSISLLLSLWIDRRKPSWGALALFLNTLMISFGMYWLFHYDPRLTTLLYFPPLFTLLFQNRRYFIWSVLLTVFWHTFTHRGELDIQSHADFALIFLVYSLLLFFVMQNVSRSASEAAKWKERVDVLSKAIEARDSYTQGHSRRVALYAVEIGRHVPGVDIEELRVSGDLHDIGKIATPDSVLLKPGRLTPEEYEIIKRHSVDGANLLRQFGIGGPILDGVLYHHERMDGSGYPERLVGDQIPLFARILAVADTFDAMTTTRSYRVAFPPQKAYDEIVSLSGRFYDAEIVKIFCMVYPQILAVFEKEEGERMINTSSAG</sequence>
<feature type="domain" description="HD-GYP" evidence="2">
    <location>
        <begin position="154"/>
        <end position="347"/>
    </location>
</feature>
<accession>A0ABT3X433</accession>
<dbReference type="EMBL" id="JAPMLT010000012">
    <property type="protein sequence ID" value="MCX7571652.1"/>
    <property type="molecule type" value="Genomic_DNA"/>
</dbReference>
<dbReference type="CDD" id="cd00077">
    <property type="entry name" value="HDc"/>
    <property type="match status" value="1"/>
</dbReference>
<keyword evidence="1" id="KW-0472">Membrane</keyword>
<feature type="transmembrane region" description="Helical" evidence="1">
    <location>
        <begin position="57"/>
        <end position="77"/>
    </location>
</feature>
<evidence type="ECO:0000313" key="3">
    <source>
        <dbReference type="EMBL" id="MCX7571652.1"/>
    </source>
</evidence>
<dbReference type="PROSITE" id="PS51832">
    <property type="entry name" value="HD_GYP"/>
    <property type="match status" value="1"/>
</dbReference>